<feature type="compositionally biased region" description="Basic and acidic residues" evidence="1">
    <location>
        <begin position="182"/>
        <end position="192"/>
    </location>
</feature>
<dbReference type="Pfam" id="PF05239">
    <property type="entry name" value="PRC"/>
    <property type="match status" value="1"/>
</dbReference>
<dbReference type="EMBL" id="JAVDYJ010000001">
    <property type="protein sequence ID" value="MDR7347826.1"/>
    <property type="molecule type" value="Genomic_DNA"/>
</dbReference>
<reference evidence="4 5" key="1">
    <citation type="submission" date="2023-07" db="EMBL/GenBank/DDBJ databases">
        <title>Sequencing the genomes of 1000 actinobacteria strains.</title>
        <authorList>
            <person name="Klenk H.-P."/>
        </authorList>
    </citation>
    <scope>NUCLEOTIDE SEQUENCE [LARGE SCALE GENOMIC DNA]</scope>
    <source>
        <strain evidence="4 5">DSM 22966</strain>
    </source>
</reference>
<dbReference type="Pfam" id="PF09557">
    <property type="entry name" value="DUF2382"/>
    <property type="match status" value="1"/>
</dbReference>
<evidence type="ECO:0000313" key="4">
    <source>
        <dbReference type="EMBL" id="MDR7347826.1"/>
    </source>
</evidence>
<feature type="domain" description="DUF2382" evidence="3">
    <location>
        <begin position="147"/>
        <end position="259"/>
    </location>
</feature>
<sequence length="273" mass="29501">MTQNFNLENLDDATVYDQDNEKVGTVKEIYLDDQTDEPRFATVSTGLFGLKETFVPLDAAQPIADGDLKVPFTKDFIKDAPNIDPDGHLEPSEEREIFEYYGLTTTGGAGTNAPAAGGPAAGAPAAGAPTAGDPVAAAEGGEQAVAREEHLKVGKEDHVAGKARLRKRVVTEREQVDVPVEREELVVEREPVDPNSPQARAGAGSLDNAQETDETITLHEERPVVDKETVATEKVNVGKRKVVDTETVGDEVRKEKIDVETDDVTRGDRDTNR</sequence>
<organism evidence="4 5">
    <name type="scientific">Enteractinococcus fodinae</name>
    <dbReference type="NCBI Taxonomy" id="684663"/>
    <lineage>
        <taxon>Bacteria</taxon>
        <taxon>Bacillati</taxon>
        <taxon>Actinomycetota</taxon>
        <taxon>Actinomycetes</taxon>
        <taxon>Micrococcales</taxon>
        <taxon>Micrococcaceae</taxon>
    </lineage>
</organism>
<dbReference type="InterPro" id="IPR019060">
    <property type="entry name" value="DUF2382"/>
</dbReference>
<feature type="region of interest" description="Disordered" evidence="1">
    <location>
        <begin position="182"/>
        <end position="230"/>
    </location>
</feature>
<dbReference type="RefSeq" id="WP_310174460.1">
    <property type="nucleotide sequence ID" value="NZ_BAABHE010000002.1"/>
</dbReference>
<feature type="region of interest" description="Disordered" evidence="1">
    <location>
        <begin position="111"/>
        <end position="142"/>
    </location>
</feature>
<accession>A0ABU2B2M5</accession>
<keyword evidence="5" id="KW-1185">Reference proteome</keyword>
<name>A0ABU2B2M5_9MICC</name>
<dbReference type="PANTHER" id="PTHR38463">
    <property type="entry name" value="STRESS RESPONSE PROTEIN YSNF"/>
    <property type="match status" value="1"/>
</dbReference>
<feature type="compositionally biased region" description="Basic and acidic residues" evidence="1">
    <location>
        <begin position="216"/>
        <end position="230"/>
    </location>
</feature>
<dbReference type="InterPro" id="IPR011033">
    <property type="entry name" value="PRC_barrel-like_sf"/>
</dbReference>
<dbReference type="InterPro" id="IPR027275">
    <property type="entry name" value="PRC-brl_dom"/>
</dbReference>
<gene>
    <name evidence="4" type="ORF">J2S62_002083</name>
</gene>
<evidence type="ECO:0000313" key="5">
    <source>
        <dbReference type="Proteomes" id="UP001183794"/>
    </source>
</evidence>
<comment type="caution">
    <text evidence="4">The sequence shown here is derived from an EMBL/GenBank/DDBJ whole genome shotgun (WGS) entry which is preliminary data.</text>
</comment>
<dbReference type="InterPro" id="IPR014747">
    <property type="entry name" value="Bac_photo_RC_H_C"/>
</dbReference>
<evidence type="ECO:0000259" key="3">
    <source>
        <dbReference type="Pfam" id="PF09557"/>
    </source>
</evidence>
<proteinExistence type="predicted"/>
<dbReference type="SUPFAM" id="SSF50346">
    <property type="entry name" value="PRC-barrel domain"/>
    <property type="match status" value="1"/>
</dbReference>
<dbReference type="Proteomes" id="UP001183794">
    <property type="component" value="Unassembled WGS sequence"/>
</dbReference>
<evidence type="ECO:0000259" key="2">
    <source>
        <dbReference type="Pfam" id="PF05239"/>
    </source>
</evidence>
<feature type="domain" description="PRC-barrel" evidence="2">
    <location>
        <begin position="5"/>
        <end position="75"/>
    </location>
</feature>
<dbReference type="PANTHER" id="PTHR38463:SF1">
    <property type="entry name" value="STRESS RESPONSE PROTEIN YSNF"/>
    <property type="match status" value="1"/>
</dbReference>
<protein>
    <submittedName>
        <fullName evidence="4">Uncharacterized protein (TIGR02271 family)</fullName>
    </submittedName>
</protein>
<dbReference type="Gene3D" id="3.90.50.10">
    <property type="entry name" value="Photosynthetic Reaction Center, subunit H, domain 2"/>
    <property type="match status" value="1"/>
</dbReference>
<dbReference type="InterPro" id="IPR052967">
    <property type="entry name" value="Stress_Response_Assoc"/>
</dbReference>
<dbReference type="NCBIfam" id="TIGR02271">
    <property type="entry name" value="YsnF/AvaK domain"/>
    <property type="match status" value="1"/>
</dbReference>
<evidence type="ECO:0000256" key="1">
    <source>
        <dbReference type="SAM" id="MobiDB-lite"/>
    </source>
</evidence>